<dbReference type="PANTHER" id="PTHR30404:SF0">
    <property type="entry name" value="N-ACETYLMURAMOYL-L-ALANINE AMIDASE AMIC"/>
    <property type="match status" value="1"/>
</dbReference>
<feature type="domain" description="MurNAc-LAA" evidence="2">
    <location>
        <begin position="116"/>
        <end position="227"/>
    </location>
</feature>
<dbReference type="InterPro" id="IPR014234">
    <property type="entry name" value="Spore_CwlD"/>
</dbReference>
<name>A0ABT9YN58_9BACI</name>
<dbReference type="Proteomes" id="UP001225034">
    <property type="component" value="Unassembled WGS sequence"/>
</dbReference>
<keyword evidence="1 3" id="KW-0378">Hydrolase</keyword>
<dbReference type="CDD" id="cd02696">
    <property type="entry name" value="MurNAc-LAA"/>
    <property type="match status" value="1"/>
</dbReference>
<dbReference type="EC" id="3.5.1.28" evidence="3"/>
<evidence type="ECO:0000313" key="4">
    <source>
        <dbReference type="Proteomes" id="UP001225034"/>
    </source>
</evidence>
<dbReference type="SUPFAM" id="SSF53187">
    <property type="entry name" value="Zn-dependent exopeptidases"/>
    <property type="match status" value="1"/>
</dbReference>
<dbReference type="SMART" id="SM00646">
    <property type="entry name" value="Ami_3"/>
    <property type="match status" value="1"/>
</dbReference>
<dbReference type="Pfam" id="PF01520">
    <property type="entry name" value="Amidase_3"/>
    <property type="match status" value="1"/>
</dbReference>
<keyword evidence="4" id="KW-1185">Reference proteome</keyword>
<comment type="caution">
    <text evidence="3">The sequence shown here is derived from an EMBL/GenBank/DDBJ whole genome shotgun (WGS) entry which is preliminary data.</text>
</comment>
<dbReference type="InterPro" id="IPR002508">
    <property type="entry name" value="MurNAc-LAA_cat"/>
</dbReference>
<evidence type="ECO:0000259" key="2">
    <source>
        <dbReference type="SMART" id="SM00646"/>
    </source>
</evidence>
<dbReference type="NCBIfam" id="TIGR02883">
    <property type="entry name" value="spore_cwlD"/>
    <property type="match status" value="1"/>
</dbReference>
<dbReference type="InterPro" id="IPR050695">
    <property type="entry name" value="N-acetylmuramoyl_amidase_3"/>
</dbReference>
<organism evidence="3 4">
    <name type="scientific">Alkalicoccobacillus murimartini</name>
    <dbReference type="NCBI Taxonomy" id="171685"/>
    <lineage>
        <taxon>Bacteria</taxon>
        <taxon>Bacillati</taxon>
        <taxon>Bacillota</taxon>
        <taxon>Bacilli</taxon>
        <taxon>Bacillales</taxon>
        <taxon>Bacillaceae</taxon>
        <taxon>Alkalicoccobacillus</taxon>
    </lineage>
</organism>
<sequence length="237" mass="26498">MRLKWMKVIIGSLFAAALFYIIQDQLQSDKSIGWHMPLSQRVIVLDAGHGGMDGGAVSSAGYLEKEATLAITKKVRDYLQEAGAIVLLTREDDLDLAEEGTKRIRSRKVEDLKRRAEIVNESDADLFISVHMNAIPSPKWRGAQTFYHLNQSQNSVVAKLIQDELVRNLENTNRLAKPIQHVYLLKEAKIPGALVEAGFLSNPEEAALLETEEYQESVAASIYQGILRYYSGEEAPK</sequence>
<accession>A0ABT9YN58</accession>
<reference evidence="3 4" key="1">
    <citation type="submission" date="2023-07" db="EMBL/GenBank/DDBJ databases">
        <title>Genomic Encyclopedia of Type Strains, Phase IV (KMG-IV): sequencing the most valuable type-strain genomes for metagenomic binning, comparative biology and taxonomic classification.</title>
        <authorList>
            <person name="Goeker M."/>
        </authorList>
    </citation>
    <scope>NUCLEOTIDE SEQUENCE [LARGE SCALE GENOMIC DNA]</scope>
    <source>
        <strain evidence="3 4">DSM 19154</strain>
    </source>
</reference>
<evidence type="ECO:0000256" key="1">
    <source>
        <dbReference type="ARBA" id="ARBA00022801"/>
    </source>
</evidence>
<proteinExistence type="predicted"/>
<dbReference type="RefSeq" id="WP_306986090.1">
    <property type="nucleotide sequence ID" value="NZ_JAUSUA010000010.1"/>
</dbReference>
<evidence type="ECO:0000313" key="3">
    <source>
        <dbReference type="EMBL" id="MDQ0209314.1"/>
    </source>
</evidence>
<dbReference type="PANTHER" id="PTHR30404">
    <property type="entry name" value="N-ACETYLMURAMOYL-L-ALANINE AMIDASE"/>
    <property type="match status" value="1"/>
</dbReference>
<gene>
    <name evidence="3" type="ORF">J2S05_004155</name>
</gene>
<dbReference type="EMBL" id="JAUSUA010000010">
    <property type="protein sequence ID" value="MDQ0209314.1"/>
    <property type="molecule type" value="Genomic_DNA"/>
</dbReference>
<dbReference type="GO" id="GO:0008745">
    <property type="term" value="F:N-acetylmuramoyl-L-alanine amidase activity"/>
    <property type="evidence" value="ECO:0007669"/>
    <property type="project" value="UniProtKB-EC"/>
</dbReference>
<dbReference type="Gene3D" id="3.40.630.40">
    <property type="entry name" value="Zn-dependent exopeptidases"/>
    <property type="match status" value="1"/>
</dbReference>
<protein>
    <submittedName>
        <fullName evidence="3">N-acetylmuramoyl-L-alanine amidase</fullName>
        <ecNumber evidence="3">3.5.1.28</ecNumber>
    </submittedName>
</protein>